<accession>A0AC35U7B1</accession>
<proteinExistence type="predicted"/>
<dbReference type="Proteomes" id="UP000095286">
    <property type="component" value="Unplaced"/>
</dbReference>
<dbReference type="WBParaSite" id="RSKR_0000854200.1">
    <property type="protein sequence ID" value="RSKR_0000854200.1"/>
    <property type="gene ID" value="RSKR_0000854200"/>
</dbReference>
<protein>
    <submittedName>
        <fullName evidence="2">Peroxidase</fullName>
    </submittedName>
</protein>
<name>A0AC35U7B1_9BILA</name>
<evidence type="ECO:0000313" key="1">
    <source>
        <dbReference type="Proteomes" id="UP000095286"/>
    </source>
</evidence>
<organism evidence="1 2">
    <name type="scientific">Rhabditophanes sp. KR3021</name>
    <dbReference type="NCBI Taxonomy" id="114890"/>
    <lineage>
        <taxon>Eukaryota</taxon>
        <taxon>Metazoa</taxon>
        <taxon>Ecdysozoa</taxon>
        <taxon>Nematoda</taxon>
        <taxon>Chromadorea</taxon>
        <taxon>Rhabditida</taxon>
        <taxon>Tylenchina</taxon>
        <taxon>Panagrolaimomorpha</taxon>
        <taxon>Strongyloidoidea</taxon>
        <taxon>Alloionematidae</taxon>
        <taxon>Rhabditophanes</taxon>
    </lineage>
</organism>
<reference evidence="2" key="1">
    <citation type="submission" date="2016-11" db="UniProtKB">
        <authorList>
            <consortium name="WormBaseParasite"/>
        </authorList>
    </citation>
    <scope>IDENTIFICATION</scope>
    <source>
        <strain evidence="2">KR3021</strain>
    </source>
</reference>
<evidence type="ECO:0000313" key="2">
    <source>
        <dbReference type="WBParaSite" id="RSKR_0000854200.1"/>
    </source>
</evidence>
<sequence>MSSIHTTLNGENMISQCCNPKSTNLECDPLKISQEDPLYGNFVRCIPHTRTLPSVPKDCKLGQREQANLATSFLDGSVIYGGSEKEYTALRSFQKGQMKLSNYGIQVQVLPIDEESGIWCQSKSIHKSCFKSGSKDVNMYPGVTALRTTLVKYHNYVVLQLRIVNPSWSDEKLFQEGKKIVVAQLQFITYHEFLPILLGKHSMIKFNLKLQKSGYDSNYDINVNPNTFNEVSIILTPLVMSMLGEQIRTVDEKGWITNDFLISEMFNDPAFIYEKDGIEDVLRFVTLEKIARPSIFVSSQFRGQYLINGKNKYGLDAIALALKQGRDHGIRGYRFYRQICGLPDISKVDDLKSSFYSDTLALKVYESYESIDDIELIIGALAEKLLRGSLLGPTLVCLLSKQFQNLKYGDRFWFENYFPDSSFALSQLNEIRKTSLAEILCKGSKLRSVQPHIFVLPDKFSNSFLNCQNSVIESLNFKAWKDDEQKIEMPVTMKTLEMVLNIAALNVVEQKKREGRNINSNQTQFKAGDPLFAWSSMMRPKEQSKYLNKIAEILLESTRILARGDILPDGQKLPKLTMQVIQKILPEIDVTKFIANYTAFLSDDGKASQEQCMPNKLPCDHTSRYRTYSGWCNNLNHQNYGNAFQPLKHLLPPVYEDGFDAPRSKAKSGKDLPSPRLISNKVNTDKDISHVKFTHMVMQFGQLVDHELTHSPTARGPNDEILNCTRCDSHQTISVHCHPIPVPANDPHFPPDKCLPFARSLLGQLNLGYRSQLNQLTSFADGSVLYGSTDCEAKQLRRFKSGLLKTSNIGHHNTEALPKGNQEKDCRSLPLHSCFVAGDERNSHQPGLTMMHTIFLREHNRIARQLASLNKHWNDEKVFQETRRIHVAQFQHIIFNEFIPKIIGMDLIKKHNLMVNKNGYFKGYDATCDAIVSQPFSTAAFRFGHTLIRRMFPRMDQNYHKKFEPVDLAMHFGHVEPIYNASSGGLDSLIMGLLGTPSMAFDRHITEAVRNHLFARRDEKTSGMDLISINILRARDHGVQTYNTFRNYCGLRKARTFSDLSTEMNEDAIEAMSSVYEDVDDIDLFVGLVSENPLRGALLGPTMACLVAEQFDRVKKCDRFYYENDNNAAKFTPEQLVEIKKIKLAHLFCQNSNYIDTIQPNVFDMPDDLLNAQMKCADFDRIDLSLWKEKEECQMKDVRIALGKTLNVTPCVSCTCTTEGLECHPQRITECEKLIKVYPMDNIMKDTSCVIQCFNMIKKLKQVHV</sequence>